<evidence type="ECO:0000256" key="5">
    <source>
        <dbReference type="SAM" id="MobiDB-lite"/>
    </source>
</evidence>
<feature type="DNA-binding region" description="H-T-H motif" evidence="4">
    <location>
        <begin position="34"/>
        <end position="53"/>
    </location>
</feature>
<dbReference type="EMBL" id="BAAARW010000020">
    <property type="protein sequence ID" value="GAA2430646.1"/>
    <property type="molecule type" value="Genomic_DNA"/>
</dbReference>
<dbReference type="PANTHER" id="PTHR30055">
    <property type="entry name" value="HTH-TYPE TRANSCRIPTIONAL REGULATOR RUTR"/>
    <property type="match status" value="1"/>
</dbReference>
<dbReference type="PANTHER" id="PTHR30055:SF234">
    <property type="entry name" value="HTH-TYPE TRANSCRIPTIONAL REGULATOR BETI"/>
    <property type="match status" value="1"/>
</dbReference>
<keyword evidence="2 4" id="KW-0238">DNA-binding</keyword>
<organism evidence="7 8">
    <name type="scientific">Actinomadura vinacea</name>
    <dbReference type="NCBI Taxonomy" id="115336"/>
    <lineage>
        <taxon>Bacteria</taxon>
        <taxon>Bacillati</taxon>
        <taxon>Actinomycetota</taxon>
        <taxon>Actinomycetes</taxon>
        <taxon>Streptosporangiales</taxon>
        <taxon>Thermomonosporaceae</taxon>
        <taxon>Actinomadura</taxon>
    </lineage>
</organism>
<dbReference type="Proteomes" id="UP001501231">
    <property type="component" value="Unassembled WGS sequence"/>
</dbReference>
<feature type="domain" description="HTH tetR-type" evidence="6">
    <location>
        <begin position="11"/>
        <end position="71"/>
    </location>
</feature>
<dbReference type="PROSITE" id="PS50977">
    <property type="entry name" value="HTH_TETR_2"/>
    <property type="match status" value="1"/>
</dbReference>
<evidence type="ECO:0000256" key="1">
    <source>
        <dbReference type="ARBA" id="ARBA00023015"/>
    </source>
</evidence>
<keyword evidence="1" id="KW-0805">Transcription regulation</keyword>
<evidence type="ECO:0000256" key="3">
    <source>
        <dbReference type="ARBA" id="ARBA00023163"/>
    </source>
</evidence>
<keyword evidence="3" id="KW-0804">Transcription</keyword>
<dbReference type="InterPro" id="IPR001647">
    <property type="entry name" value="HTH_TetR"/>
</dbReference>
<evidence type="ECO:0000313" key="7">
    <source>
        <dbReference type="EMBL" id="GAA2430646.1"/>
    </source>
</evidence>
<feature type="region of interest" description="Disordered" evidence="5">
    <location>
        <begin position="193"/>
        <end position="212"/>
    </location>
</feature>
<keyword evidence="8" id="KW-1185">Reference proteome</keyword>
<evidence type="ECO:0000259" key="6">
    <source>
        <dbReference type="PROSITE" id="PS50977"/>
    </source>
</evidence>
<protein>
    <submittedName>
        <fullName evidence="7">TetR/AcrR family transcriptional regulator</fullName>
    </submittedName>
</protein>
<reference evidence="8" key="1">
    <citation type="journal article" date="2019" name="Int. J. Syst. Evol. Microbiol.">
        <title>The Global Catalogue of Microorganisms (GCM) 10K type strain sequencing project: providing services to taxonomists for standard genome sequencing and annotation.</title>
        <authorList>
            <consortium name="The Broad Institute Genomics Platform"/>
            <consortium name="The Broad Institute Genome Sequencing Center for Infectious Disease"/>
            <person name="Wu L."/>
            <person name="Ma J."/>
        </authorList>
    </citation>
    <scope>NUCLEOTIDE SEQUENCE [LARGE SCALE GENOMIC DNA]</scope>
    <source>
        <strain evidence="8">JCM 3325</strain>
    </source>
</reference>
<evidence type="ECO:0000256" key="2">
    <source>
        <dbReference type="ARBA" id="ARBA00023125"/>
    </source>
</evidence>
<evidence type="ECO:0000256" key="4">
    <source>
        <dbReference type="PROSITE-ProRule" id="PRU00335"/>
    </source>
</evidence>
<dbReference type="InterPro" id="IPR009057">
    <property type="entry name" value="Homeodomain-like_sf"/>
</dbReference>
<comment type="caution">
    <text evidence="7">The sequence shown here is derived from an EMBL/GenBank/DDBJ whole genome shotgun (WGS) entry which is preliminary data.</text>
</comment>
<dbReference type="PRINTS" id="PR00455">
    <property type="entry name" value="HTHTETR"/>
</dbReference>
<evidence type="ECO:0000313" key="8">
    <source>
        <dbReference type="Proteomes" id="UP001501231"/>
    </source>
</evidence>
<dbReference type="RefSeq" id="WP_344592080.1">
    <property type="nucleotide sequence ID" value="NZ_BAAARW010000020.1"/>
</dbReference>
<dbReference type="Pfam" id="PF17925">
    <property type="entry name" value="TetR_C_20"/>
    <property type="match status" value="1"/>
</dbReference>
<dbReference type="InterPro" id="IPR041642">
    <property type="entry name" value="KstR_C"/>
</dbReference>
<dbReference type="InterPro" id="IPR050109">
    <property type="entry name" value="HTH-type_TetR-like_transc_reg"/>
</dbReference>
<gene>
    <name evidence="7" type="ORF">GCM10010191_50320</name>
</gene>
<accession>A0ABP5WRY6</accession>
<dbReference type="Pfam" id="PF00440">
    <property type="entry name" value="TetR_N"/>
    <property type="match status" value="1"/>
</dbReference>
<name>A0ABP5WRY6_9ACTN</name>
<sequence>MTAGTGRTARARPREAIVEAVLELLKEGGYEAVHLREVARRARVSLATIYKFFPTREELIVTAVERWMAANGCADLVPAVPGETLYEGLMRVFRHVFEPWERDPRMLEVYQRAQASPGGQRLRRQTTWTIEPVGRAMLQGLDPHYAADVALVLTHLGHAVVGAFAAGELDVTEILPVLERAVYRLTADNATAAKGLSGTGPGAQTGGSKPRA</sequence>
<dbReference type="SUPFAM" id="SSF46689">
    <property type="entry name" value="Homeodomain-like"/>
    <property type="match status" value="1"/>
</dbReference>
<dbReference type="Gene3D" id="1.10.357.10">
    <property type="entry name" value="Tetracycline Repressor, domain 2"/>
    <property type="match status" value="1"/>
</dbReference>
<proteinExistence type="predicted"/>